<dbReference type="SUPFAM" id="SSF56935">
    <property type="entry name" value="Porins"/>
    <property type="match status" value="1"/>
</dbReference>
<reference evidence="2" key="1">
    <citation type="submission" date="2022-04" db="EMBL/GenBank/DDBJ databases">
        <title>Whole genome sequence of Sphaerotilus sp. FB-5.</title>
        <authorList>
            <person name="Takeda M."/>
            <person name="Narihara S."/>
            <person name="Akimoto M."/>
            <person name="Akimoto R."/>
            <person name="Nishiyashiki S."/>
            <person name="Murakami T."/>
        </authorList>
    </citation>
    <scope>NUCLEOTIDE SEQUENCE</scope>
    <source>
        <strain evidence="2">FB-5</strain>
    </source>
</reference>
<sequence>MLLAGLAAAPVARSADAAAPAPASTAPASAQRAAANAFNPAISLILSGGYTQLQRDPASWRLAGFQTGGEIGPGSRGFGLGESELGLSASIDPRFFGSMTVALSDDEGAAVEEAYAQTTALPAGLTLKFGRFLSALGYQNELHAHAWAFVDAPLAHQAFLGGQRREDGPQLRWLAPTELFAELGAELGRGETHPGAARKKNGAGAWTLFGHLGGDIGASQSWRAGLSLLSARPQGRESSVLDAAGNEVTHAFTGHSRTWVLDGVWKWAPDGNAHSRWVSLQGEWMRRSERGTLVADRTGLASVAPYRATQSGAYLQGVWQFMPGWRAGLRGDWLRVGTVDAGANAALLESARHDPSRTSLLLDWVPSEFSRVRLQVAQDRVRAGVNDRQVMLQYQMSLGAHGAHSY</sequence>
<evidence type="ECO:0000313" key="2">
    <source>
        <dbReference type="EMBL" id="BDI03519.1"/>
    </source>
</evidence>
<accession>A0ABM7YH64</accession>
<evidence type="ECO:0000256" key="1">
    <source>
        <dbReference type="SAM" id="SignalP"/>
    </source>
</evidence>
<protein>
    <submittedName>
        <fullName evidence="2">TonB-dependent receptor</fullName>
    </submittedName>
</protein>
<evidence type="ECO:0000313" key="3">
    <source>
        <dbReference type="Proteomes" id="UP001057498"/>
    </source>
</evidence>
<keyword evidence="1" id="KW-0732">Signal</keyword>
<keyword evidence="3" id="KW-1185">Reference proteome</keyword>
<feature type="chain" id="PRO_5045311651" evidence="1">
    <location>
        <begin position="18"/>
        <end position="406"/>
    </location>
</feature>
<dbReference type="Proteomes" id="UP001057498">
    <property type="component" value="Chromosome"/>
</dbReference>
<feature type="signal peptide" evidence="1">
    <location>
        <begin position="1"/>
        <end position="17"/>
    </location>
</feature>
<proteinExistence type="predicted"/>
<gene>
    <name evidence="2" type="ORF">CATMQ487_04890</name>
</gene>
<organism evidence="2 3">
    <name type="scientific">Sphaerotilus microaerophilus</name>
    <dbReference type="NCBI Taxonomy" id="2914710"/>
    <lineage>
        <taxon>Bacteria</taxon>
        <taxon>Pseudomonadati</taxon>
        <taxon>Pseudomonadota</taxon>
        <taxon>Betaproteobacteria</taxon>
        <taxon>Burkholderiales</taxon>
        <taxon>Sphaerotilaceae</taxon>
        <taxon>Sphaerotilus</taxon>
    </lineage>
</organism>
<dbReference type="InterPro" id="IPR023614">
    <property type="entry name" value="Porin_dom_sf"/>
</dbReference>
<keyword evidence="2" id="KW-0675">Receptor</keyword>
<dbReference type="EMBL" id="AP025730">
    <property type="protein sequence ID" value="BDI03519.1"/>
    <property type="molecule type" value="Genomic_DNA"/>
</dbReference>
<dbReference type="Gene3D" id="2.40.160.10">
    <property type="entry name" value="Porin"/>
    <property type="match status" value="1"/>
</dbReference>
<name>A0ABM7YH64_9BURK</name>